<evidence type="ECO:0000313" key="2">
    <source>
        <dbReference type="Proteomes" id="UP000601736"/>
    </source>
</evidence>
<accession>A0A8H8YXG5</accession>
<name>A0A8H8YXG5_9PROT</name>
<sequence length="58" mass="6991">MACLPFYHITLEIKYMLLAAVTTVYHTAQKYIYRLPQVTTATQRVVIHRYRWVHVRLI</sequence>
<protein>
    <submittedName>
        <fullName evidence="1">Uncharacterized protein</fullName>
    </submittedName>
</protein>
<dbReference type="AlphaFoldDB" id="A0A8H8YXG5"/>
<reference evidence="1" key="1">
    <citation type="submission" date="2021-02" db="EMBL/GenBank/DDBJ databases">
        <authorList>
            <person name="Han P."/>
        </authorList>
    </citation>
    <scope>NUCLEOTIDE SEQUENCE</scope>
    <source>
        <strain evidence="1">Nitrosomonas nitrosa 18-3D</strain>
    </source>
</reference>
<proteinExistence type="predicted"/>
<comment type="caution">
    <text evidence="1">The sequence shown here is derived from an EMBL/GenBank/DDBJ whole genome shotgun (WGS) entry which is preliminary data.</text>
</comment>
<evidence type="ECO:0000313" key="1">
    <source>
        <dbReference type="EMBL" id="CAE6482989.1"/>
    </source>
</evidence>
<dbReference type="EMBL" id="CAJNAP010000001">
    <property type="protein sequence ID" value="CAE6482989.1"/>
    <property type="molecule type" value="Genomic_DNA"/>
</dbReference>
<gene>
    <name evidence="1" type="ORF">NMYAN_10024</name>
</gene>
<organism evidence="1 2">
    <name type="scientific">Nitrosomonas nitrosa</name>
    <dbReference type="NCBI Taxonomy" id="52442"/>
    <lineage>
        <taxon>Bacteria</taxon>
        <taxon>Pseudomonadati</taxon>
        <taxon>Pseudomonadota</taxon>
        <taxon>Betaproteobacteria</taxon>
        <taxon>Nitrosomonadales</taxon>
        <taxon>Nitrosomonadaceae</taxon>
        <taxon>Nitrosomonas</taxon>
    </lineage>
</organism>
<dbReference type="Proteomes" id="UP000601736">
    <property type="component" value="Unassembled WGS sequence"/>
</dbReference>